<dbReference type="InParanoid" id="A0A1Q3C9W4"/>
<dbReference type="PANTHER" id="PTHR31728:SF5">
    <property type="entry name" value="OS07G0540200 PROTEIN"/>
    <property type="match status" value="1"/>
</dbReference>
<sequence length="325" mass="35993">MEDHHHPLQKIAISGPTLASLIQRVSTSPGDVDGLLFGHVTQMTHSSLSDDTTAPSSSSTTDFPSNLIATITTFLCFNSTLSFYTPLGDLHPHHPQPHPHHPLLGWFSARRKTPLRPSMREFSVTNSLSSNITFPITDSRQPSANFAPSLFLLLTTPLHDHIIHTHEYRAYQFSPFSRRFDPKSIEVVNIGPGFRGHYGNFTPKAALPWMSCELRCPSAMNEDSKEGEGGENLLYLKQALKDQEVMDLSAEGFDVRNLSRLMGPEAASYTAGLEDFYEKMLAKIDSLARLVESSEAKILGQVDHNRQLRNIVSKPIGGDKNPACS</sequence>
<organism evidence="1 2">
    <name type="scientific">Cephalotus follicularis</name>
    <name type="common">Albany pitcher plant</name>
    <dbReference type="NCBI Taxonomy" id="3775"/>
    <lineage>
        <taxon>Eukaryota</taxon>
        <taxon>Viridiplantae</taxon>
        <taxon>Streptophyta</taxon>
        <taxon>Embryophyta</taxon>
        <taxon>Tracheophyta</taxon>
        <taxon>Spermatophyta</taxon>
        <taxon>Magnoliopsida</taxon>
        <taxon>eudicotyledons</taxon>
        <taxon>Gunneridae</taxon>
        <taxon>Pentapetalae</taxon>
        <taxon>rosids</taxon>
        <taxon>fabids</taxon>
        <taxon>Oxalidales</taxon>
        <taxon>Cephalotaceae</taxon>
        <taxon>Cephalotus</taxon>
    </lineage>
</organism>
<proteinExistence type="predicted"/>
<keyword evidence="2" id="KW-1185">Reference proteome</keyword>
<dbReference type="GO" id="GO:0031593">
    <property type="term" value="F:polyubiquitin modification-dependent protein binding"/>
    <property type="evidence" value="ECO:0007669"/>
    <property type="project" value="TreeGrafter"/>
</dbReference>
<reference evidence="2" key="1">
    <citation type="submission" date="2016-04" db="EMBL/GenBank/DDBJ databases">
        <title>Cephalotus genome sequencing.</title>
        <authorList>
            <person name="Fukushima K."/>
            <person name="Hasebe M."/>
            <person name="Fang X."/>
        </authorList>
    </citation>
    <scope>NUCLEOTIDE SEQUENCE [LARGE SCALE GENOMIC DNA]</scope>
    <source>
        <strain evidence="2">cv. St1</strain>
    </source>
</reference>
<dbReference type="InterPro" id="IPR023241">
    <property type="entry name" value="FAM175_plant"/>
</dbReference>
<dbReference type="PRINTS" id="PR02051">
    <property type="entry name" value="PROTEINF175"/>
</dbReference>
<evidence type="ECO:0000313" key="2">
    <source>
        <dbReference type="Proteomes" id="UP000187406"/>
    </source>
</evidence>
<evidence type="ECO:0000313" key="1">
    <source>
        <dbReference type="EMBL" id="GAV76888.1"/>
    </source>
</evidence>
<dbReference type="OrthoDB" id="6358435at2759"/>
<dbReference type="AlphaFoldDB" id="A0A1Q3C9W4"/>
<dbReference type="CDD" id="cd23656">
    <property type="entry name" value="Abraxas_plant"/>
    <property type="match status" value="1"/>
</dbReference>
<comment type="caution">
    <text evidence="1">The sequence shown here is derived from an EMBL/GenBank/DDBJ whole genome shotgun (WGS) entry which is preliminary data.</text>
</comment>
<dbReference type="PANTHER" id="PTHR31728">
    <property type="entry name" value="ABRAXAS FAMILY MEMBER"/>
    <property type="match status" value="1"/>
</dbReference>
<gene>
    <name evidence="1" type="ORF">CFOL_v3_20361</name>
</gene>
<dbReference type="GO" id="GO:0005634">
    <property type="term" value="C:nucleus"/>
    <property type="evidence" value="ECO:0007669"/>
    <property type="project" value="TreeGrafter"/>
</dbReference>
<dbReference type="FunCoup" id="A0A1Q3C9W4">
    <property type="interactions" value="1682"/>
</dbReference>
<dbReference type="Proteomes" id="UP000187406">
    <property type="component" value="Unassembled WGS sequence"/>
</dbReference>
<dbReference type="EMBL" id="BDDD01001544">
    <property type="protein sequence ID" value="GAV76888.1"/>
    <property type="molecule type" value="Genomic_DNA"/>
</dbReference>
<dbReference type="PRINTS" id="PR02054">
    <property type="entry name" value="FAM175PLANT"/>
</dbReference>
<protein>
    <submittedName>
        <fullName evidence="1">Uncharacterized protein</fullName>
    </submittedName>
</protein>
<dbReference type="STRING" id="3775.A0A1Q3C9W4"/>
<accession>A0A1Q3C9W4</accession>
<name>A0A1Q3C9W4_CEPFO</name>
<dbReference type="InterPro" id="IPR023238">
    <property type="entry name" value="FAM175"/>
</dbReference>